<sequence>MFSQGIFQIELMQDHFITGPDDDDSSIFLIKGNLIFVPTYPVKIHQIHLQFQGNLVLHRGIQKTTRNLVHHEWEFLSQNKDAQLFTHRTYSFPFELALPSSLPESLEAENAQIEYGFKAVAETPLFQMNFKAEKSLHISKTPNPLISDSFNTKSQGVWKDVISYDVSIPDHHLNPGKVVPVHIHHIPLYRKVHVVGVEVILGEITLYRVPDLNDPNNITTVESRKSVHTVSNYFSCDGTEQQVIRIRIPNISRRLHCDASSEYIEVSHRLYAKIELEVNGIYTSMVTSLPILIASDQNVKSDSDSSVIEQLPNYFDITADRPPQYSHHIVSHTEDLPPRYSSRYSSVA</sequence>
<feature type="domain" description="Arrestin-like N-terminal" evidence="1">
    <location>
        <begin position="30"/>
        <end position="138"/>
    </location>
</feature>
<feature type="domain" description="Arrestin C-terminal-like" evidence="2">
    <location>
        <begin position="158"/>
        <end position="295"/>
    </location>
</feature>
<name>A0ABR2W9F3_9FUNG</name>
<dbReference type="EMBL" id="JASJQH010006910">
    <property type="protein sequence ID" value="KAK9727858.1"/>
    <property type="molecule type" value="Genomic_DNA"/>
</dbReference>
<dbReference type="SUPFAM" id="SSF81296">
    <property type="entry name" value="E set domains"/>
    <property type="match status" value="1"/>
</dbReference>
<keyword evidence="4" id="KW-1185">Reference proteome</keyword>
<dbReference type="InterPro" id="IPR011021">
    <property type="entry name" value="Arrestin-like_N"/>
</dbReference>
<evidence type="ECO:0000259" key="2">
    <source>
        <dbReference type="Pfam" id="PF02752"/>
    </source>
</evidence>
<dbReference type="InterPro" id="IPR011022">
    <property type="entry name" value="Arrestin_C-like"/>
</dbReference>
<dbReference type="Pfam" id="PF02752">
    <property type="entry name" value="Arrestin_C"/>
    <property type="match status" value="1"/>
</dbReference>
<evidence type="ECO:0000313" key="4">
    <source>
        <dbReference type="Proteomes" id="UP001479436"/>
    </source>
</evidence>
<comment type="caution">
    <text evidence="3">The sequence shown here is derived from an EMBL/GenBank/DDBJ whole genome shotgun (WGS) entry which is preliminary data.</text>
</comment>
<dbReference type="PANTHER" id="PTHR11188:SF17">
    <property type="entry name" value="FI21816P1"/>
    <property type="match status" value="1"/>
</dbReference>
<evidence type="ECO:0000313" key="3">
    <source>
        <dbReference type="EMBL" id="KAK9727858.1"/>
    </source>
</evidence>
<dbReference type="InterPro" id="IPR014752">
    <property type="entry name" value="Arrestin-like_C"/>
</dbReference>
<dbReference type="Pfam" id="PF00339">
    <property type="entry name" value="Arrestin_N"/>
    <property type="match status" value="1"/>
</dbReference>
<evidence type="ECO:0008006" key="5">
    <source>
        <dbReference type="Google" id="ProtNLM"/>
    </source>
</evidence>
<dbReference type="InterPro" id="IPR014756">
    <property type="entry name" value="Ig_E-set"/>
</dbReference>
<dbReference type="InterPro" id="IPR050357">
    <property type="entry name" value="Arrestin_domain-protein"/>
</dbReference>
<dbReference type="Gene3D" id="2.60.40.640">
    <property type="match status" value="1"/>
</dbReference>
<accession>A0ABR2W9F3</accession>
<protein>
    <recommendedName>
        <fullName evidence="5">Arrestin C-terminal-like domain-containing protein</fullName>
    </recommendedName>
</protein>
<proteinExistence type="predicted"/>
<dbReference type="PANTHER" id="PTHR11188">
    <property type="entry name" value="ARRESTIN DOMAIN CONTAINING PROTEIN"/>
    <property type="match status" value="1"/>
</dbReference>
<organism evidence="3 4">
    <name type="scientific">Basidiobolus ranarum</name>
    <dbReference type="NCBI Taxonomy" id="34480"/>
    <lineage>
        <taxon>Eukaryota</taxon>
        <taxon>Fungi</taxon>
        <taxon>Fungi incertae sedis</taxon>
        <taxon>Zoopagomycota</taxon>
        <taxon>Entomophthoromycotina</taxon>
        <taxon>Basidiobolomycetes</taxon>
        <taxon>Basidiobolales</taxon>
        <taxon>Basidiobolaceae</taxon>
        <taxon>Basidiobolus</taxon>
    </lineage>
</organism>
<reference evidence="3 4" key="1">
    <citation type="submission" date="2023-04" db="EMBL/GenBank/DDBJ databases">
        <title>Genome of Basidiobolus ranarum AG-B5.</title>
        <authorList>
            <person name="Stajich J.E."/>
            <person name="Carter-House D."/>
            <person name="Gryganskyi A."/>
        </authorList>
    </citation>
    <scope>NUCLEOTIDE SEQUENCE [LARGE SCALE GENOMIC DNA]</scope>
    <source>
        <strain evidence="3 4">AG-B5</strain>
    </source>
</reference>
<gene>
    <name evidence="3" type="ORF">K7432_001529</name>
</gene>
<evidence type="ECO:0000259" key="1">
    <source>
        <dbReference type="Pfam" id="PF00339"/>
    </source>
</evidence>
<dbReference type="Proteomes" id="UP001479436">
    <property type="component" value="Unassembled WGS sequence"/>
</dbReference>